<name>A0A6C1EEB8_SACPS</name>
<evidence type="ECO:0000256" key="1">
    <source>
        <dbReference type="SAM" id="MobiDB-lite"/>
    </source>
</evidence>
<dbReference type="EMBL" id="CP049011">
    <property type="protein sequence ID" value="QID87622.1"/>
    <property type="molecule type" value="Genomic_DNA"/>
</dbReference>
<feature type="region of interest" description="Disordered" evidence="1">
    <location>
        <begin position="1"/>
        <end position="45"/>
    </location>
</feature>
<feature type="compositionally biased region" description="Polar residues" evidence="1">
    <location>
        <begin position="23"/>
        <end position="32"/>
    </location>
</feature>
<keyword evidence="3" id="KW-1185">Reference proteome</keyword>
<gene>
    <name evidence="2" type="ORF">GRS66_010302</name>
</gene>
<proteinExistence type="predicted"/>
<reference evidence="2 3" key="1">
    <citation type="journal article" date="2019" name="BMC Genomics">
        <title>Chromosome level assembly and comparative genome analysis confirm lager-brewing yeasts originated from a single hybridization.</title>
        <authorList>
            <person name="Salazar A.N."/>
            <person name="Gorter de Vries A.R."/>
            <person name="van den Broek M."/>
            <person name="Brouwers N."/>
            <person name="de la Torre Cortes P."/>
            <person name="Kuijpers N.G.A."/>
            <person name="Daran J.G."/>
            <person name="Abeel T."/>
        </authorList>
    </citation>
    <scope>NUCLEOTIDE SEQUENCE [LARGE SCALE GENOMIC DNA]</scope>
    <source>
        <strain evidence="2 3">CBS 1483</strain>
    </source>
</reference>
<protein>
    <submittedName>
        <fullName evidence="2">Uncharacterized protein</fullName>
    </submittedName>
</protein>
<dbReference type="Proteomes" id="UP000501346">
    <property type="component" value="Chromosome SeXIV"/>
</dbReference>
<dbReference type="OrthoDB" id="4063705at2759"/>
<sequence>MDRVRSLIGGHRTRNRQRPLYSHNETPSTTNLLGAGGNGDDQSTIFEHETERPGTAEQTVHDGDDNADVATLNTAVSEGSTIGDLQRQGFINRAPRFTSERTMPFISILLQRGYFVFPSEESFQFFLRNKRKLDNIDPKTGLGLPLFHAVSLNLVKSLFSNHNTPVMRIYKYAIIDFQCEKPPPNSELVLEINKNISIYKFEFCTILKKLESHNFSSRVEHDFIFHLNNEPDVHIPMINYNQRKNADTTVHGLNLRWYGTTSLASPFGSNSINLLVLDDTMASYMNQPTIEEFDSYCRSRPTRPLGYLPVWARYTDDKVSIIPKKRSLRVATLYMQETDSLNDESNSTTPTPCTIGSEIHPNIIDTIPWDSQVLTCMCMLLHEYESRKDKRHTAWGSSTGYMLNGPAGLLM</sequence>
<organism evidence="2 3">
    <name type="scientific">Saccharomyces pastorianus</name>
    <name type="common">Lager yeast</name>
    <name type="synonym">Saccharomyces cerevisiae x Saccharomyces eubayanus</name>
    <dbReference type="NCBI Taxonomy" id="27292"/>
    <lineage>
        <taxon>Eukaryota</taxon>
        <taxon>Fungi</taxon>
        <taxon>Dikarya</taxon>
        <taxon>Ascomycota</taxon>
        <taxon>Saccharomycotina</taxon>
        <taxon>Saccharomycetes</taxon>
        <taxon>Saccharomycetales</taxon>
        <taxon>Saccharomycetaceae</taxon>
        <taxon>Saccharomyces</taxon>
    </lineage>
</organism>
<evidence type="ECO:0000313" key="3">
    <source>
        <dbReference type="Proteomes" id="UP000501346"/>
    </source>
</evidence>
<accession>A0A6C1EEB8</accession>
<dbReference type="AlphaFoldDB" id="A0A6C1EEB8"/>
<evidence type="ECO:0000313" key="2">
    <source>
        <dbReference type="EMBL" id="QID87622.1"/>
    </source>
</evidence>